<evidence type="ECO:0000256" key="4">
    <source>
        <dbReference type="SAM" id="MobiDB-lite"/>
    </source>
</evidence>
<reference evidence="6 7" key="1">
    <citation type="submission" date="2021-02" db="EMBL/GenBank/DDBJ databases">
        <title>De Novo genome assembly of isolated myxobacteria.</title>
        <authorList>
            <person name="Stevens D.C."/>
        </authorList>
    </citation>
    <scope>NUCLEOTIDE SEQUENCE [LARGE SCALE GENOMIC DNA]</scope>
    <source>
        <strain evidence="7">SCPEA02</strain>
    </source>
</reference>
<keyword evidence="3" id="KW-0378">Hydrolase</keyword>
<feature type="compositionally biased region" description="Acidic residues" evidence="4">
    <location>
        <begin position="298"/>
        <end position="312"/>
    </location>
</feature>
<evidence type="ECO:0000313" key="7">
    <source>
        <dbReference type="Proteomes" id="UP000662747"/>
    </source>
</evidence>
<feature type="region of interest" description="Disordered" evidence="4">
    <location>
        <begin position="191"/>
        <end position="315"/>
    </location>
</feature>
<evidence type="ECO:0000313" key="6">
    <source>
        <dbReference type="EMBL" id="QSQ19318.1"/>
    </source>
</evidence>
<dbReference type="GO" id="GO:0008233">
    <property type="term" value="F:peptidase activity"/>
    <property type="evidence" value="ECO:0007669"/>
    <property type="project" value="UniProtKB-KW"/>
</dbReference>
<evidence type="ECO:0000256" key="1">
    <source>
        <dbReference type="ARBA" id="ARBA00022612"/>
    </source>
</evidence>
<keyword evidence="7" id="KW-1185">Reference proteome</keyword>
<dbReference type="InterPro" id="IPR054613">
    <property type="entry name" value="Peptidase_S78_dom"/>
</dbReference>
<dbReference type="EMBL" id="CP071090">
    <property type="protein sequence ID" value="QSQ19318.1"/>
    <property type="molecule type" value="Genomic_DNA"/>
</dbReference>
<accession>A0ABX7NLQ0</accession>
<keyword evidence="1" id="KW-1188">Viral release from host cell</keyword>
<evidence type="ECO:0000259" key="5">
    <source>
        <dbReference type="Pfam" id="PF04586"/>
    </source>
</evidence>
<dbReference type="Pfam" id="PF04586">
    <property type="entry name" value="Peptidase_S78"/>
    <property type="match status" value="1"/>
</dbReference>
<gene>
    <name evidence="6" type="ORF">JY651_28730</name>
</gene>
<keyword evidence="2 6" id="KW-0645">Protease</keyword>
<proteinExistence type="predicted"/>
<evidence type="ECO:0000256" key="3">
    <source>
        <dbReference type="ARBA" id="ARBA00022801"/>
    </source>
</evidence>
<feature type="compositionally biased region" description="Acidic residues" evidence="4">
    <location>
        <begin position="250"/>
        <end position="290"/>
    </location>
</feature>
<feature type="compositionally biased region" description="Acidic residues" evidence="4">
    <location>
        <begin position="212"/>
        <end position="242"/>
    </location>
</feature>
<organism evidence="6 7">
    <name type="scientific">Pyxidicoccus parkwayensis</name>
    <dbReference type="NCBI Taxonomy" id="2813578"/>
    <lineage>
        <taxon>Bacteria</taxon>
        <taxon>Pseudomonadati</taxon>
        <taxon>Myxococcota</taxon>
        <taxon>Myxococcia</taxon>
        <taxon>Myxococcales</taxon>
        <taxon>Cystobacterineae</taxon>
        <taxon>Myxococcaceae</taxon>
        <taxon>Pyxidicoccus</taxon>
    </lineage>
</organism>
<feature type="domain" description="Prohead serine protease" evidence="5">
    <location>
        <begin position="47"/>
        <end position="146"/>
    </location>
</feature>
<evidence type="ECO:0000256" key="2">
    <source>
        <dbReference type="ARBA" id="ARBA00022670"/>
    </source>
</evidence>
<dbReference type="Proteomes" id="UP000662747">
    <property type="component" value="Chromosome"/>
</dbReference>
<protein>
    <submittedName>
        <fullName evidence="6">HK97 family phage prohead protease</fullName>
    </submittedName>
</protein>
<name>A0ABX7NLQ0_9BACT</name>
<sequence length="350" mass="38002">MRTFRKLLESRPAGSGSSLPVFRITSTKLDRHQDRVLGLDAVGTEFRVPLLWNHDSWGPPIGYARCFKEGDEWLAELHFDRADDRSRVIADKVDAGSITTCSIGFVPSAEAEPVPNQEGGYDFPLVRVVELSPCNVPANEDAVRVRAVGTEDAPLPAAEMLKAYREAHAAFLSLASEMKSLVQALTRKAKSAKATEADEEDEEPADEHPEEAADESEHGEEEEDAQEAALGDEDEEPAEPEDKEAASVDAGEEEEDEDEPPEEAALEEEPAEEEDAEEPGTEEASADAEPTEAAADGELGDEEEEDEEDEEELKALRRRVAKGLGFSLAHVEALPSADVRAYAALLPSAP</sequence>
<dbReference type="GO" id="GO:0006508">
    <property type="term" value="P:proteolysis"/>
    <property type="evidence" value="ECO:0007669"/>
    <property type="project" value="UniProtKB-KW"/>
</dbReference>